<feature type="domain" description="DUF4124" evidence="1">
    <location>
        <begin position="17"/>
        <end position="42"/>
    </location>
</feature>
<dbReference type="InterPro" id="IPR025392">
    <property type="entry name" value="DUF4124"/>
</dbReference>
<gene>
    <name evidence="2" type="ORF">PPEP_a3161</name>
</gene>
<evidence type="ECO:0000313" key="3">
    <source>
        <dbReference type="Proteomes" id="UP000660708"/>
    </source>
</evidence>
<dbReference type="EMBL" id="AQHF01000030">
    <property type="protein sequence ID" value="MBE0348062.1"/>
    <property type="molecule type" value="Genomic_DNA"/>
</dbReference>
<comment type="caution">
    <text evidence="2">The sequence shown here is derived from an EMBL/GenBank/DDBJ whole genome shotgun (WGS) entry which is preliminary data.</text>
</comment>
<proteinExistence type="predicted"/>
<sequence>MMLTIISIDATAESNPKIYRWKDKNGHWVYSDIPKPGSKEVKLHSNILTMPSIDTKVLASQSDTTPTITYQAKITSPENEQTIRDNSGSVYVTGSVEPRFTQGLNVQLYLNGEATGPKQSNAQFSLRNIHRGEHALVLKVFNQKGQVVAQSNEHKFYLHRNTVNN</sequence>
<reference evidence="2 3" key="1">
    <citation type="submission" date="2015-06" db="EMBL/GenBank/DDBJ databases">
        <title>Genome sequence of Pseudoalteromonas peptidolytica.</title>
        <authorList>
            <person name="Xie B.-B."/>
            <person name="Rong J.-C."/>
            <person name="Qin Q.-L."/>
            <person name="Zhang Y.-Z."/>
        </authorList>
    </citation>
    <scope>NUCLEOTIDE SEQUENCE [LARGE SCALE GENOMIC DNA]</scope>
    <source>
        <strain evidence="2 3">F12-50-A1</strain>
    </source>
</reference>
<accession>A0A8I0T646</accession>
<evidence type="ECO:0000313" key="2">
    <source>
        <dbReference type="EMBL" id="MBE0348062.1"/>
    </source>
</evidence>
<dbReference type="Pfam" id="PF13511">
    <property type="entry name" value="DUF4124"/>
    <property type="match status" value="1"/>
</dbReference>
<keyword evidence="3" id="KW-1185">Reference proteome</keyword>
<dbReference type="AlphaFoldDB" id="A0A8I0T646"/>
<dbReference type="RefSeq" id="WP_225740788.1">
    <property type="nucleotide sequence ID" value="NZ_AQHF01000030.1"/>
</dbReference>
<protein>
    <recommendedName>
        <fullName evidence="1">DUF4124 domain-containing protein</fullName>
    </recommendedName>
</protein>
<evidence type="ECO:0000259" key="1">
    <source>
        <dbReference type="Pfam" id="PF13511"/>
    </source>
</evidence>
<dbReference type="Proteomes" id="UP000660708">
    <property type="component" value="Unassembled WGS sequence"/>
</dbReference>
<name>A0A8I0T646_9GAMM</name>
<organism evidence="2 3">
    <name type="scientific">Pseudoalteromonas peptidolytica F12-50-A1</name>
    <dbReference type="NCBI Taxonomy" id="1315280"/>
    <lineage>
        <taxon>Bacteria</taxon>
        <taxon>Pseudomonadati</taxon>
        <taxon>Pseudomonadota</taxon>
        <taxon>Gammaproteobacteria</taxon>
        <taxon>Alteromonadales</taxon>
        <taxon>Pseudoalteromonadaceae</taxon>
        <taxon>Pseudoalteromonas</taxon>
    </lineage>
</organism>